<dbReference type="Proteomes" id="UP000008139">
    <property type="component" value="Chromosome"/>
</dbReference>
<dbReference type="InParanoid" id="F2LY31"/>
<dbReference type="InterPro" id="IPR011853">
    <property type="entry name" value="TRAP_DctM-Dct_fused"/>
</dbReference>
<dbReference type="PANTHER" id="PTHR43849">
    <property type="entry name" value="BLL3936 PROTEIN"/>
    <property type="match status" value="1"/>
</dbReference>
<feature type="domain" description="TRAP C4-dicarboxylate transport system permease DctM subunit" evidence="2">
    <location>
        <begin position="136"/>
        <end position="588"/>
    </location>
</feature>
<dbReference type="InterPro" id="IPR021814">
    <property type="entry name" value="DUF3394"/>
</dbReference>
<organism evidence="3 4">
    <name type="scientific">Hippea maritima (strain ATCC 700847 / DSM 10411 / MH2)</name>
    <dbReference type="NCBI Taxonomy" id="760142"/>
    <lineage>
        <taxon>Bacteria</taxon>
        <taxon>Pseudomonadati</taxon>
        <taxon>Campylobacterota</taxon>
        <taxon>Desulfurellia</taxon>
        <taxon>Desulfurellales</taxon>
        <taxon>Hippeaceae</taxon>
        <taxon>Hippea</taxon>
    </lineage>
</organism>
<evidence type="ECO:0000313" key="3">
    <source>
        <dbReference type="EMBL" id="AEA34354.1"/>
    </source>
</evidence>
<dbReference type="HOGENOM" id="CLU_007041_3_1_7"/>
<evidence type="ECO:0000256" key="1">
    <source>
        <dbReference type="SAM" id="Phobius"/>
    </source>
</evidence>
<feature type="transmembrane region" description="Helical" evidence="1">
    <location>
        <begin position="94"/>
        <end position="112"/>
    </location>
</feature>
<dbReference type="RefSeq" id="WP_013682384.1">
    <property type="nucleotide sequence ID" value="NC_015318.1"/>
</dbReference>
<dbReference type="eggNOG" id="COG4666">
    <property type="taxonomic scope" value="Bacteria"/>
</dbReference>
<feature type="transmembrane region" description="Helical" evidence="1">
    <location>
        <begin position="150"/>
        <end position="168"/>
    </location>
</feature>
<dbReference type="Pfam" id="PF11874">
    <property type="entry name" value="DUF3394"/>
    <property type="match status" value="1"/>
</dbReference>
<dbReference type="EMBL" id="CP002606">
    <property type="protein sequence ID" value="AEA34354.1"/>
    <property type="molecule type" value="Genomic_DNA"/>
</dbReference>
<reference evidence="4" key="2">
    <citation type="submission" date="2011-03" db="EMBL/GenBank/DDBJ databases">
        <title>The complete genome of Hippea maritima DSM 10411.</title>
        <authorList>
            <consortium name="US DOE Joint Genome Institute (JGI-PGF)"/>
            <person name="Lucas S."/>
            <person name="Copeland A."/>
            <person name="Lapidus A."/>
            <person name="Bruce D."/>
            <person name="Goodwin L."/>
            <person name="Pitluck S."/>
            <person name="Peters L."/>
            <person name="Kyrpides N."/>
            <person name="Mavromatis K."/>
            <person name="Pagani I."/>
            <person name="Ivanova N."/>
            <person name="Mikhailova N."/>
            <person name="Lu M."/>
            <person name="Detter J.C."/>
            <person name="Tapia R."/>
            <person name="Han C."/>
            <person name="Land M."/>
            <person name="Hauser L."/>
            <person name="Markowitz V."/>
            <person name="Cheng J.-F."/>
            <person name="Hugenholtz P."/>
            <person name="Woyke T."/>
            <person name="Wu D."/>
            <person name="Spring S."/>
            <person name="Schroeder M."/>
            <person name="Brambilla E."/>
            <person name="Klenk H.-P."/>
            <person name="Eisen J.A."/>
        </authorList>
    </citation>
    <scope>NUCLEOTIDE SEQUENCE [LARGE SCALE GENOMIC DNA]</scope>
    <source>
        <strain evidence="4">ATCC 700847 / DSM 10411 / MH2</strain>
    </source>
</reference>
<feature type="transmembrane region" description="Helical" evidence="1">
    <location>
        <begin position="315"/>
        <end position="336"/>
    </location>
</feature>
<keyword evidence="1" id="KW-0812">Transmembrane</keyword>
<evidence type="ECO:0000259" key="2">
    <source>
        <dbReference type="Pfam" id="PF06808"/>
    </source>
</evidence>
<feature type="transmembrane region" description="Helical" evidence="1">
    <location>
        <begin position="29"/>
        <end position="49"/>
    </location>
</feature>
<feature type="transmembrane region" description="Helical" evidence="1">
    <location>
        <begin position="626"/>
        <end position="646"/>
    </location>
</feature>
<accession>F2LY31</accession>
<feature type="transmembrane region" description="Helical" evidence="1">
    <location>
        <begin position="196"/>
        <end position="215"/>
    </location>
</feature>
<proteinExistence type="predicted"/>
<feature type="transmembrane region" description="Helical" evidence="1">
    <location>
        <begin position="55"/>
        <end position="74"/>
    </location>
</feature>
<gene>
    <name evidence="3" type="ordered locus">Hipma_1398</name>
</gene>
<sequence>MDEKKRKLVEELIKEDTGDVRILNKYEHALVMFVGVSWAIFQLLIASVWTLDSTFARSIHLAFAMAMIFLSVPFFKKKKIKALPFLSQREGIPIMDYVFAAIGVATALYITVEWNGISMRMGSPSLTDVVFGVALVVMVFEATRRAVGPALPAVGILFTIYGFLGPYLPDLLAYKGVTLDKYVSQLSLSTEGIFGIPLRVSTNIVYLFVLLGAMLDKAGAGKFFIDLAFAGLGRYKGGPAKSAVVASGLTGLVSGSSVANVVTTGTFTIPLMKKTGYPATKAGATEVAASINGQLMPPIMGAAAFIIAEYVNVPYIAVVKAAFIPALVAYITLFYVSHLEASKLGLKGLPKEELPNAKEVLKNGFHYLIPITWLVVELMVLRHSPAMSAFRTIIILIFVILYQEIMKVKKEGATFADAIKNSLKLTAEAFVSGSRNMVIVALACASAGVVVGLVATGIGSMITELVDAMSHGNIYLLLIITAMASLLLGMGLPTTANYIVMASLTAPVIVTIAQNYGFFVPLMAAHLFCFYFGIIADDTPPVGLAAYAAAALADADPIPTAVQGFIYDMRTAILPFMFVFNPDLILHHITSWPKIIMIFAMAVLGSFAFASALQGWFLTKNKWYEIPFFLFTSWVLFNPAGILHWLHLPTNMKYYMYFIGLGVFALLYLEQKMRIKSKPAMAA</sequence>
<feature type="transmembrane region" description="Helical" evidence="1">
    <location>
        <begin position="474"/>
        <end position="492"/>
    </location>
</feature>
<dbReference type="Pfam" id="PF06808">
    <property type="entry name" value="DctM"/>
    <property type="match status" value="1"/>
</dbReference>
<keyword evidence="4" id="KW-1185">Reference proteome</keyword>
<dbReference type="NCBIfam" id="TIGR02123">
    <property type="entry name" value="TRAP_fused"/>
    <property type="match status" value="1"/>
</dbReference>
<feature type="transmembrane region" description="Helical" evidence="1">
    <location>
        <begin position="438"/>
        <end position="462"/>
    </location>
</feature>
<feature type="transmembrane region" description="Helical" evidence="1">
    <location>
        <begin position="124"/>
        <end position="143"/>
    </location>
</feature>
<evidence type="ECO:0000313" key="4">
    <source>
        <dbReference type="Proteomes" id="UP000008139"/>
    </source>
</evidence>
<dbReference type="KEGG" id="hmr:Hipma_1398"/>
<feature type="transmembrane region" description="Helical" evidence="1">
    <location>
        <begin position="388"/>
        <end position="405"/>
    </location>
</feature>
<dbReference type="OrthoDB" id="9759894at2"/>
<protein>
    <submittedName>
        <fullName evidence="3">TRAP transporter, 4TM/12TM fusion protein</fullName>
    </submittedName>
</protein>
<dbReference type="PANTHER" id="PTHR43849:SF2">
    <property type="entry name" value="BLL3936 PROTEIN"/>
    <property type="match status" value="1"/>
</dbReference>
<dbReference type="STRING" id="760142.Hipma_1398"/>
<keyword evidence="1" id="KW-0472">Membrane</keyword>
<name>F2LY31_HIPMA</name>
<reference evidence="3 4" key="1">
    <citation type="journal article" date="2011" name="Stand. Genomic Sci.">
        <title>Complete genome sequence of the thermophilic sulfur-reducer Hippea maritima type strain (MH(2)).</title>
        <authorList>
            <person name="Huntemann M."/>
            <person name="Lu M."/>
            <person name="Nolan M."/>
            <person name="Lapidus A."/>
            <person name="Lucas S."/>
            <person name="Hammon N."/>
            <person name="Deshpande S."/>
            <person name="Cheng J.F."/>
            <person name="Tapia R."/>
            <person name="Han C."/>
            <person name="Goodwin L."/>
            <person name="Pitluck S."/>
            <person name="Liolios K."/>
            <person name="Pagani I."/>
            <person name="Ivanova N."/>
            <person name="Ovchinikova G."/>
            <person name="Pati A."/>
            <person name="Chen A."/>
            <person name="Palaniappan K."/>
            <person name="Land M."/>
            <person name="Hauser L."/>
            <person name="Jeffries C.D."/>
            <person name="Detter J.C."/>
            <person name="Brambilla E.M."/>
            <person name="Rohde M."/>
            <person name="Spring S."/>
            <person name="Goker M."/>
            <person name="Woyke T."/>
            <person name="Bristow J."/>
            <person name="Eisen J.A."/>
            <person name="Markowitz V."/>
            <person name="Hugenholtz P."/>
            <person name="Kyrpides N.C."/>
            <person name="Klenk H.P."/>
            <person name="Mavromatis K."/>
        </authorList>
    </citation>
    <scope>NUCLEOTIDE SEQUENCE [LARGE SCALE GENOMIC DNA]</scope>
    <source>
        <strain evidence="4">ATCC 700847 / DSM 10411 / MH2</strain>
    </source>
</reference>
<dbReference type="InterPro" id="IPR010656">
    <property type="entry name" value="DctM"/>
</dbReference>
<feature type="transmembrane region" description="Helical" evidence="1">
    <location>
        <begin position="595"/>
        <end position="619"/>
    </location>
</feature>
<keyword evidence="1" id="KW-1133">Transmembrane helix</keyword>
<dbReference type="AlphaFoldDB" id="F2LY31"/>
<feature type="transmembrane region" description="Helical" evidence="1">
    <location>
        <begin position="652"/>
        <end position="669"/>
    </location>
</feature>